<feature type="non-terminal residue" evidence="1">
    <location>
        <position position="121"/>
    </location>
</feature>
<feature type="non-terminal residue" evidence="1">
    <location>
        <position position="1"/>
    </location>
</feature>
<accession>A0AA35T993</accession>
<gene>
    <name evidence="1" type="ORF">GBAR_LOCUS23945</name>
</gene>
<reference evidence="1" key="1">
    <citation type="submission" date="2023-03" db="EMBL/GenBank/DDBJ databases">
        <authorList>
            <person name="Steffen K."/>
            <person name="Cardenas P."/>
        </authorList>
    </citation>
    <scope>NUCLEOTIDE SEQUENCE</scope>
</reference>
<sequence>KYNAGKTYNHLRFLHTATCYTHVWLIIQSTPYIYTVLVIVYDAEFKNDELGSQSPCHGPAGCEAPRTVSVVARKDCQSPGRAHDCIAVLSILPRAAGGQGPGIRSSPSLPPLCLIASFSLS</sequence>
<dbReference type="AlphaFoldDB" id="A0AA35T993"/>
<name>A0AA35T993_GEOBA</name>
<comment type="caution">
    <text evidence="1">The sequence shown here is derived from an EMBL/GenBank/DDBJ whole genome shotgun (WGS) entry which is preliminary data.</text>
</comment>
<proteinExistence type="predicted"/>
<organism evidence="1 2">
    <name type="scientific">Geodia barretti</name>
    <name type="common">Barrett's horny sponge</name>
    <dbReference type="NCBI Taxonomy" id="519541"/>
    <lineage>
        <taxon>Eukaryota</taxon>
        <taxon>Metazoa</taxon>
        <taxon>Porifera</taxon>
        <taxon>Demospongiae</taxon>
        <taxon>Heteroscleromorpha</taxon>
        <taxon>Tetractinellida</taxon>
        <taxon>Astrophorina</taxon>
        <taxon>Geodiidae</taxon>
        <taxon>Geodia</taxon>
    </lineage>
</organism>
<dbReference type="EMBL" id="CASHTH010003306">
    <property type="protein sequence ID" value="CAI8043156.1"/>
    <property type="molecule type" value="Genomic_DNA"/>
</dbReference>
<evidence type="ECO:0000313" key="2">
    <source>
        <dbReference type="Proteomes" id="UP001174909"/>
    </source>
</evidence>
<evidence type="ECO:0000313" key="1">
    <source>
        <dbReference type="EMBL" id="CAI8043156.1"/>
    </source>
</evidence>
<dbReference type="Proteomes" id="UP001174909">
    <property type="component" value="Unassembled WGS sequence"/>
</dbReference>
<keyword evidence="2" id="KW-1185">Reference proteome</keyword>
<protein>
    <submittedName>
        <fullName evidence="1">Uncharacterized protein</fullName>
    </submittedName>
</protein>